<dbReference type="InterPro" id="IPR014721">
    <property type="entry name" value="Ribsml_uS5_D2-typ_fold_subgr"/>
</dbReference>
<keyword evidence="3 12" id="KW-0227">DNA damage</keyword>
<evidence type="ECO:0000256" key="4">
    <source>
        <dbReference type="ARBA" id="ARBA00022771"/>
    </source>
</evidence>
<evidence type="ECO:0000256" key="11">
    <source>
        <dbReference type="NCBIfam" id="TIGR00416"/>
    </source>
</evidence>
<comment type="similarity">
    <text evidence="12">Belongs to the RecA family. RadA subfamily.</text>
</comment>
<dbReference type="Pfam" id="PF18073">
    <property type="entry name" value="Zn_ribbon_LapB"/>
    <property type="match status" value="1"/>
</dbReference>
<keyword evidence="10 12" id="KW-0234">DNA repair</keyword>
<keyword evidence="8" id="KW-0346">Stress response</keyword>
<evidence type="ECO:0000256" key="12">
    <source>
        <dbReference type="RuleBase" id="RU003555"/>
    </source>
</evidence>
<dbReference type="GO" id="GO:0140664">
    <property type="term" value="F:ATP-dependent DNA damage sensor activity"/>
    <property type="evidence" value="ECO:0007669"/>
    <property type="project" value="InterPro"/>
</dbReference>
<evidence type="ECO:0000256" key="8">
    <source>
        <dbReference type="ARBA" id="ARBA00023016"/>
    </source>
</evidence>
<dbReference type="Pfam" id="PF05362">
    <property type="entry name" value="Lon_C"/>
    <property type="match status" value="1"/>
</dbReference>
<dbReference type="Gene3D" id="3.30.230.10">
    <property type="match status" value="1"/>
</dbReference>
<dbReference type="GO" id="GO:0005829">
    <property type="term" value="C:cytosol"/>
    <property type="evidence" value="ECO:0007669"/>
    <property type="project" value="TreeGrafter"/>
</dbReference>
<dbReference type="Gene3D" id="3.40.50.300">
    <property type="entry name" value="P-loop containing nucleotide triphosphate hydrolases"/>
    <property type="match status" value="1"/>
</dbReference>
<dbReference type="SUPFAM" id="SSF54211">
    <property type="entry name" value="Ribosomal protein S5 domain 2-like"/>
    <property type="match status" value="1"/>
</dbReference>
<organism evidence="14 15">
    <name type="scientific">Thermosulfidibacter takaii (strain DSM 17441 / JCM 13301 / NBRC 103674 / ABI70S6)</name>
    <dbReference type="NCBI Taxonomy" id="1298851"/>
    <lineage>
        <taxon>Bacteria</taxon>
        <taxon>Pseudomonadati</taxon>
        <taxon>Thermosulfidibacterota</taxon>
        <taxon>Thermosulfidibacteria</taxon>
        <taxon>Thermosulfidibacterales</taxon>
        <taxon>Thermosulfidibacteraceae</taxon>
    </lineage>
</organism>
<sequence length="446" mass="49086">MAKGKGYVCASCGYESPKWLGKCPSCGEWDSFKEKSEQKLTKRRLAKPVKLEEINLTSLPRFPLVSQQLTQFFGGGIASASVTLLAGEPGIGKSTFLLQLPNLFVKKPKILYASGEETQFQVAERAKRLGIKDVWFIATQDLEEILSVAEKMDCELLIVDSVQTVWTLKEAGVVGGLAQVKSVTERIVEWAKSRGITVILVGHVTKRGVVAGPKFLEHLVDVVVYLEGDRRSPLRILRCVKNRFGPTDNVVLFEMTSKGLEEVNNPSSYFVQPNTVGKPGTVLSTVVEGAKAFVLEVQALVAPAIHPAAARRVASMYDVKRLFFLLAVMEKYLGLNFAGVDVYLNIPGGLMIKDPAVDLAVVVSLYSSFVNNGLENNVIAIGEIGLTGEVRWVRDLDLRLKEARSFGAQKVLIPKAFESKIKEDLKNQDMEIVKISNLEEALEVLF</sequence>
<protein>
    <recommendedName>
        <fullName evidence="11 12">DNA repair protein RadA</fullName>
    </recommendedName>
</protein>
<dbReference type="GO" id="GO:0004252">
    <property type="term" value="F:serine-type endopeptidase activity"/>
    <property type="evidence" value="ECO:0007669"/>
    <property type="project" value="InterPro"/>
</dbReference>
<dbReference type="InterPro" id="IPR041166">
    <property type="entry name" value="Rubredoxin_2"/>
</dbReference>
<keyword evidence="7 12" id="KW-0067">ATP-binding</keyword>
<dbReference type="InterPro" id="IPR004504">
    <property type="entry name" value="DNA_repair_RadA"/>
</dbReference>
<dbReference type="Proteomes" id="UP000063234">
    <property type="component" value="Chromosome"/>
</dbReference>
<gene>
    <name evidence="14" type="primary">sms</name>
    <name evidence="14" type="ORF">TST_0193</name>
</gene>
<evidence type="ECO:0000256" key="1">
    <source>
        <dbReference type="ARBA" id="ARBA00022723"/>
    </source>
</evidence>
<dbReference type="GO" id="GO:0003684">
    <property type="term" value="F:damaged DNA binding"/>
    <property type="evidence" value="ECO:0007669"/>
    <property type="project" value="InterPro"/>
</dbReference>
<reference evidence="15" key="1">
    <citation type="journal article" date="2018" name="Science">
        <title>A primordial and reversible TCA cycle in a facultatively chemolithoautotrophic thermophile.</title>
        <authorList>
            <person name="Nunoura T."/>
            <person name="Chikaraishi Y."/>
            <person name="Izaki R."/>
            <person name="Suwa T."/>
            <person name="Sato T."/>
            <person name="Harada T."/>
            <person name="Mori K."/>
            <person name="Kato Y."/>
            <person name="Miyazaki M."/>
            <person name="Shimamura S."/>
            <person name="Yanagawa K."/>
            <person name="Shuto A."/>
            <person name="Ohkouchi N."/>
            <person name="Fujita N."/>
            <person name="Takaki Y."/>
            <person name="Atomi H."/>
            <person name="Takai K."/>
        </authorList>
    </citation>
    <scope>NUCLEOTIDE SEQUENCE [LARGE SCALE GENOMIC DNA]</scope>
    <source>
        <strain evidence="15">DSM 17441 / JCM 13301 / NBRC 103674 / ABI70S6</strain>
    </source>
</reference>
<comment type="function">
    <text evidence="12">DNA-dependent ATPase involved in processing of recombination intermediates, plays a role in repairing DNA breaks. Stimulates the branch migration of RecA-mediated strand transfer reactions, allowing the 3' invading strand to extend heteroduplex DNA faster. Binds ssDNA in the presence of ADP but not other nucleotides, has ATPase activity that is stimulated by ssDNA and various branched DNA structures, but inhibited by SSB. Does not have RecA's homology-searching function.</text>
</comment>
<evidence type="ECO:0000313" key="14">
    <source>
        <dbReference type="EMBL" id="BAT71002.1"/>
    </source>
</evidence>
<dbReference type="InterPro" id="IPR020568">
    <property type="entry name" value="Ribosomal_Su5_D2-typ_SF"/>
</dbReference>
<evidence type="ECO:0000256" key="3">
    <source>
        <dbReference type="ARBA" id="ARBA00022763"/>
    </source>
</evidence>
<dbReference type="PRINTS" id="PR01874">
    <property type="entry name" value="DNAREPAIRADA"/>
</dbReference>
<dbReference type="GO" id="GO:0000725">
    <property type="term" value="P:recombinational repair"/>
    <property type="evidence" value="ECO:0007669"/>
    <property type="project" value="TreeGrafter"/>
</dbReference>
<dbReference type="GO" id="GO:0006508">
    <property type="term" value="P:proteolysis"/>
    <property type="evidence" value="ECO:0007669"/>
    <property type="project" value="InterPro"/>
</dbReference>
<proteinExistence type="inferred from homology"/>
<feature type="domain" description="RecA family profile 1" evidence="13">
    <location>
        <begin position="58"/>
        <end position="204"/>
    </location>
</feature>
<accession>A0A0S3QRP2</accession>
<dbReference type="PATRIC" id="fig|1298851.3.peg.198"/>
<dbReference type="STRING" id="1298851.TST_0193"/>
<evidence type="ECO:0000256" key="9">
    <source>
        <dbReference type="ARBA" id="ARBA00023125"/>
    </source>
</evidence>
<keyword evidence="1 12" id="KW-0479">Metal-binding</keyword>
<dbReference type="GO" id="GO:0004176">
    <property type="term" value="F:ATP-dependent peptidase activity"/>
    <property type="evidence" value="ECO:0007669"/>
    <property type="project" value="InterPro"/>
</dbReference>
<dbReference type="NCBIfam" id="TIGR00416">
    <property type="entry name" value="sms"/>
    <property type="match status" value="1"/>
</dbReference>
<name>A0A0S3QRP2_THET7</name>
<dbReference type="GO" id="GO:0008270">
    <property type="term" value="F:zinc ion binding"/>
    <property type="evidence" value="ECO:0007669"/>
    <property type="project" value="UniProtKB-KW"/>
</dbReference>
<keyword evidence="2 12" id="KW-0547">Nucleotide-binding</keyword>
<dbReference type="GO" id="GO:0005524">
    <property type="term" value="F:ATP binding"/>
    <property type="evidence" value="ECO:0007669"/>
    <property type="project" value="UniProtKB-UniRule"/>
</dbReference>
<keyword evidence="15" id="KW-1185">Reference proteome</keyword>
<dbReference type="KEGG" id="ttk:TST_0193"/>
<dbReference type="SMART" id="SM00382">
    <property type="entry name" value="AAA"/>
    <property type="match status" value="1"/>
</dbReference>
<dbReference type="AlphaFoldDB" id="A0A0S3QRP2"/>
<dbReference type="InterPro" id="IPR003593">
    <property type="entry name" value="AAA+_ATPase"/>
</dbReference>
<evidence type="ECO:0000256" key="6">
    <source>
        <dbReference type="ARBA" id="ARBA00022833"/>
    </source>
</evidence>
<evidence type="ECO:0000256" key="2">
    <source>
        <dbReference type="ARBA" id="ARBA00022741"/>
    </source>
</evidence>
<evidence type="ECO:0000256" key="5">
    <source>
        <dbReference type="ARBA" id="ARBA00022801"/>
    </source>
</evidence>
<dbReference type="Pfam" id="PF13481">
    <property type="entry name" value="AAA_25"/>
    <property type="match status" value="1"/>
</dbReference>
<keyword evidence="5" id="KW-0378">Hydrolase</keyword>
<dbReference type="OrthoDB" id="9803906at2"/>
<keyword evidence="9 12" id="KW-0238">DNA-binding</keyword>
<evidence type="ECO:0000259" key="13">
    <source>
        <dbReference type="PROSITE" id="PS50162"/>
    </source>
</evidence>
<dbReference type="PANTHER" id="PTHR32472:SF10">
    <property type="entry name" value="DNA REPAIR PROTEIN RADA-LIKE PROTEIN"/>
    <property type="match status" value="1"/>
</dbReference>
<dbReference type="PANTHER" id="PTHR32472">
    <property type="entry name" value="DNA REPAIR PROTEIN RADA"/>
    <property type="match status" value="1"/>
</dbReference>
<keyword evidence="6 12" id="KW-0862">Zinc</keyword>
<dbReference type="InterPro" id="IPR027417">
    <property type="entry name" value="P-loop_NTPase"/>
</dbReference>
<evidence type="ECO:0000256" key="7">
    <source>
        <dbReference type="ARBA" id="ARBA00022840"/>
    </source>
</evidence>
<dbReference type="RefSeq" id="WP_068548815.1">
    <property type="nucleotide sequence ID" value="NZ_AP013035.1"/>
</dbReference>
<keyword evidence="4 12" id="KW-0863">Zinc-finger</keyword>
<evidence type="ECO:0000313" key="15">
    <source>
        <dbReference type="Proteomes" id="UP000063234"/>
    </source>
</evidence>
<dbReference type="EMBL" id="AP013035">
    <property type="protein sequence ID" value="BAT71002.1"/>
    <property type="molecule type" value="Genomic_DNA"/>
</dbReference>
<evidence type="ECO:0000256" key="10">
    <source>
        <dbReference type="ARBA" id="ARBA00023204"/>
    </source>
</evidence>
<dbReference type="SUPFAM" id="SSF52540">
    <property type="entry name" value="P-loop containing nucleoside triphosphate hydrolases"/>
    <property type="match status" value="1"/>
</dbReference>
<dbReference type="InterPro" id="IPR020588">
    <property type="entry name" value="RecA_ATP-bd"/>
</dbReference>
<dbReference type="InterPro" id="IPR008269">
    <property type="entry name" value="Lon_proteolytic"/>
</dbReference>
<dbReference type="PROSITE" id="PS50162">
    <property type="entry name" value="RECA_2"/>
    <property type="match status" value="1"/>
</dbReference>